<accession>A0ABW6U6M5</accession>
<dbReference type="Pfam" id="PF07452">
    <property type="entry name" value="CHRD"/>
    <property type="match status" value="1"/>
</dbReference>
<dbReference type="PANTHER" id="PTHR35567:SF1">
    <property type="entry name" value="CONSERVED FUNGAL PROTEIN (AFU_ORTHOLOGUE AFUA_1G14230)"/>
    <property type="match status" value="1"/>
</dbReference>
<evidence type="ECO:0000256" key="1">
    <source>
        <dbReference type="SAM" id="MobiDB-lite"/>
    </source>
</evidence>
<protein>
    <submittedName>
        <fullName evidence="3">CHRD domain-containing protein</fullName>
    </submittedName>
</protein>
<evidence type="ECO:0000313" key="4">
    <source>
        <dbReference type="Proteomes" id="UP001602123"/>
    </source>
</evidence>
<proteinExistence type="predicted"/>
<name>A0ABW6U6M5_9ACTN</name>
<reference evidence="3 4" key="1">
    <citation type="submission" date="2024-10" db="EMBL/GenBank/DDBJ databases">
        <title>The Natural Products Discovery Center: Release of the First 8490 Sequenced Strains for Exploring Actinobacteria Biosynthetic Diversity.</title>
        <authorList>
            <person name="Kalkreuter E."/>
            <person name="Kautsar S.A."/>
            <person name="Yang D."/>
            <person name="Bader C.D."/>
            <person name="Teijaro C.N."/>
            <person name="Fluegel L."/>
            <person name="Davis C.M."/>
            <person name="Simpson J.R."/>
            <person name="Lauterbach L."/>
            <person name="Steele A.D."/>
            <person name="Gui C."/>
            <person name="Meng S."/>
            <person name="Li G."/>
            <person name="Viehrig K."/>
            <person name="Ye F."/>
            <person name="Su P."/>
            <person name="Kiefer A.F."/>
            <person name="Nichols A."/>
            <person name="Cepeda A.J."/>
            <person name="Yan W."/>
            <person name="Fan B."/>
            <person name="Jiang Y."/>
            <person name="Adhikari A."/>
            <person name="Zheng C.-J."/>
            <person name="Schuster L."/>
            <person name="Cowan T.M."/>
            <person name="Smanski M.J."/>
            <person name="Chevrette M.G."/>
            <person name="De Carvalho L.P.S."/>
            <person name="Shen B."/>
        </authorList>
    </citation>
    <scope>NUCLEOTIDE SEQUENCE [LARGE SCALE GENOMIC DNA]</scope>
    <source>
        <strain evidence="3 4">NPDC001650</strain>
    </source>
</reference>
<evidence type="ECO:0000259" key="2">
    <source>
        <dbReference type="PROSITE" id="PS50933"/>
    </source>
</evidence>
<feature type="compositionally biased region" description="Low complexity" evidence="1">
    <location>
        <begin position="52"/>
        <end position="61"/>
    </location>
</feature>
<dbReference type="Pfam" id="PF11937">
    <property type="entry name" value="DUF3455"/>
    <property type="match status" value="1"/>
</dbReference>
<feature type="region of interest" description="Disordered" evidence="1">
    <location>
        <begin position="52"/>
        <end position="75"/>
    </location>
</feature>
<dbReference type="EMBL" id="JBIAUT010000012">
    <property type="protein sequence ID" value="MFF4219772.1"/>
    <property type="molecule type" value="Genomic_DNA"/>
</dbReference>
<feature type="domain" description="CHRD" evidence="2">
    <location>
        <begin position="81"/>
        <end position="210"/>
    </location>
</feature>
<sequence>MNRIGMNRIGTNRTGMNRTGKRRTIVATATAAAVAAGVGIAFAVVPGGEDGAAAAPAAAHSGHGGGGGGSLGPVSSPNREGAAFFAAALNGANEVPAADGKATGDKDGQAVAFLRVQGDDVSFAFSFRGIAAPTAAHLHQGERGKNGDVRIPFFAQKLPDGRTSATGTVKVTDRKLLDALASGPGGFYLNLHTGEFPGGAVRGQVHRLSAPLDMNGAVNAVQASVVEGRQIYACRKQDGGGFAFVQDNVAATLSGNIAHSFVRPGGDPQWIAPDGSAVTGKVVTKTANGDGNIPELDLRAARSGAGTGVLATTTEILRLNTRGGVAPAGPCDPQRQPAAAVPYRADYVFIGR</sequence>
<keyword evidence="4" id="KW-1185">Reference proteome</keyword>
<evidence type="ECO:0000313" key="3">
    <source>
        <dbReference type="EMBL" id="MFF4219772.1"/>
    </source>
</evidence>
<dbReference type="InterPro" id="IPR021851">
    <property type="entry name" value="DUF3455"/>
</dbReference>
<dbReference type="Proteomes" id="UP001602123">
    <property type="component" value="Unassembled WGS sequence"/>
</dbReference>
<dbReference type="PANTHER" id="PTHR35567">
    <property type="entry name" value="MALATE DEHYDROGENASE (AFU_ORTHOLOGUE AFUA_2G13800)"/>
    <property type="match status" value="1"/>
</dbReference>
<dbReference type="PROSITE" id="PS50933">
    <property type="entry name" value="CHRD"/>
    <property type="match status" value="1"/>
</dbReference>
<gene>
    <name evidence="3" type="ORF">ACFYZM_26375</name>
</gene>
<dbReference type="SMART" id="SM00754">
    <property type="entry name" value="CHRD"/>
    <property type="match status" value="1"/>
</dbReference>
<feature type="compositionally biased region" description="Gly residues" evidence="1">
    <location>
        <begin position="62"/>
        <end position="71"/>
    </location>
</feature>
<dbReference type="RefSeq" id="WP_388631730.1">
    <property type="nucleotide sequence ID" value="NZ_JBIAUT010000012.1"/>
</dbReference>
<organism evidence="3 4">
    <name type="scientific">Streptomyces nondiastaticus</name>
    <dbReference type="NCBI Taxonomy" id="3154512"/>
    <lineage>
        <taxon>Bacteria</taxon>
        <taxon>Bacillati</taxon>
        <taxon>Actinomycetota</taxon>
        <taxon>Actinomycetes</taxon>
        <taxon>Kitasatosporales</taxon>
        <taxon>Streptomycetaceae</taxon>
        <taxon>Streptomyces</taxon>
    </lineage>
</organism>
<dbReference type="InterPro" id="IPR010895">
    <property type="entry name" value="CHRD"/>
</dbReference>
<comment type="caution">
    <text evidence="3">The sequence shown here is derived from an EMBL/GenBank/DDBJ whole genome shotgun (WGS) entry which is preliminary data.</text>
</comment>